<dbReference type="InterPro" id="IPR029058">
    <property type="entry name" value="AB_hydrolase_fold"/>
</dbReference>
<comment type="caution">
    <text evidence="16">The sequence shown here is derived from an EMBL/GenBank/DDBJ whole genome shotgun (WGS) entry which is preliminary data.</text>
</comment>
<gene>
    <name evidence="16" type="ORF">BSTOLATCC_MIC33062</name>
</gene>
<keyword evidence="4" id="KW-0597">Phosphoprotein</keyword>
<comment type="cofactor">
    <cofactor evidence="1">
        <name>Ca(2+)</name>
        <dbReference type="ChEBI" id="CHEBI:29108"/>
    </cofactor>
</comment>
<dbReference type="GO" id="GO:0046340">
    <property type="term" value="P:diacylglycerol catabolic process"/>
    <property type="evidence" value="ECO:0007669"/>
    <property type="project" value="TreeGrafter"/>
</dbReference>
<evidence type="ECO:0000259" key="15">
    <source>
        <dbReference type="Pfam" id="PF01764"/>
    </source>
</evidence>
<proteinExistence type="predicted"/>
<feature type="domain" description="Fungal lipase-type" evidence="15">
    <location>
        <begin position="263"/>
        <end position="400"/>
    </location>
</feature>
<accession>A0AAU9JGC6</accession>
<keyword evidence="3" id="KW-1003">Cell membrane</keyword>
<keyword evidence="11" id="KW-0443">Lipid metabolism</keyword>
<dbReference type="InterPro" id="IPR002921">
    <property type="entry name" value="Fungal_lipase-type"/>
</dbReference>
<keyword evidence="5" id="KW-0812">Transmembrane</keyword>
<dbReference type="GO" id="GO:0046872">
    <property type="term" value="F:metal ion binding"/>
    <property type="evidence" value="ECO:0007669"/>
    <property type="project" value="UniProtKB-KW"/>
</dbReference>
<evidence type="ECO:0000256" key="7">
    <source>
        <dbReference type="ARBA" id="ARBA00022801"/>
    </source>
</evidence>
<comment type="catalytic activity">
    <reaction evidence="13">
        <text>a 1,2-diacyl-sn-glycerol + H2O = a 2-acylglycerol + a fatty acid + H(+)</text>
        <dbReference type="Rhea" id="RHEA:33275"/>
        <dbReference type="ChEBI" id="CHEBI:15377"/>
        <dbReference type="ChEBI" id="CHEBI:15378"/>
        <dbReference type="ChEBI" id="CHEBI:17389"/>
        <dbReference type="ChEBI" id="CHEBI:17815"/>
        <dbReference type="ChEBI" id="CHEBI:28868"/>
        <dbReference type="EC" id="3.1.1.116"/>
    </reaction>
    <physiologicalReaction direction="left-to-right" evidence="13">
        <dbReference type="Rhea" id="RHEA:33276"/>
    </physiologicalReaction>
</comment>
<protein>
    <recommendedName>
        <fullName evidence="14">sn-1-specific diacylglycerol lipase</fullName>
        <ecNumber evidence="14">3.1.1.116</ecNumber>
    </recommendedName>
</protein>
<dbReference type="InterPro" id="IPR052214">
    <property type="entry name" value="DAG_Lipase-Related"/>
</dbReference>
<dbReference type="EMBL" id="CAJZBQ010000033">
    <property type="protein sequence ID" value="CAG9323160.1"/>
    <property type="molecule type" value="Genomic_DNA"/>
</dbReference>
<dbReference type="GO" id="GO:0005886">
    <property type="term" value="C:plasma membrane"/>
    <property type="evidence" value="ECO:0007669"/>
    <property type="project" value="UniProtKB-SubCell"/>
</dbReference>
<evidence type="ECO:0000256" key="11">
    <source>
        <dbReference type="ARBA" id="ARBA00023098"/>
    </source>
</evidence>
<evidence type="ECO:0000313" key="17">
    <source>
        <dbReference type="Proteomes" id="UP001162131"/>
    </source>
</evidence>
<evidence type="ECO:0000256" key="3">
    <source>
        <dbReference type="ARBA" id="ARBA00022475"/>
    </source>
</evidence>
<evidence type="ECO:0000256" key="8">
    <source>
        <dbReference type="ARBA" id="ARBA00022837"/>
    </source>
</evidence>
<organism evidence="16 17">
    <name type="scientific">Blepharisma stoltei</name>
    <dbReference type="NCBI Taxonomy" id="1481888"/>
    <lineage>
        <taxon>Eukaryota</taxon>
        <taxon>Sar</taxon>
        <taxon>Alveolata</taxon>
        <taxon>Ciliophora</taxon>
        <taxon>Postciliodesmatophora</taxon>
        <taxon>Heterotrichea</taxon>
        <taxon>Heterotrichida</taxon>
        <taxon>Blepharismidae</taxon>
        <taxon>Blepharisma</taxon>
    </lineage>
</organism>
<dbReference type="Gene3D" id="3.40.50.1820">
    <property type="entry name" value="alpha/beta hydrolase"/>
    <property type="match status" value="1"/>
</dbReference>
<dbReference type="GO" id="GO:0016298">
    <property type="term" value="F:lipase activity"/>
    <property type="evidence" value="ECO:0007669"/>
    <property type="project" value="TreeGrafter"/>
</dbReference>
<evidence type="ECO:0000313" key="16">
    <source>
        <dbReference type="EMBL" id="CAG9323160.1"/>
    </source>
</evidence>
<evidence type="ECO:0000256" key="14">
    <source>
        <dbReference type="ARBA" id="ARBA00026104"/>
    </source>
</evidence>
<evidence type="ECO:0000256" key="9">
    <source>
        <dbReference type="ARBA" id="ARBA00022963"/>
    </source>
</evidence>
<evidence type="ECO:0000256" key="12">
    <source>
        <dbReference type="ARBA" id="ARBA00023136"/>
    </source>
</evidence>
<keyword evidence="9" id="KW-0442">Lipid degradation</keyword>
<keyword evidence="6" id="KW-0479">Metal-binding</keyword>
<dbReference type="PANTHER" id="PTHR45792">
    <property type="entry name" value="DIACYLGLYCEROL LIPASE HOMOLOG-RELATED"/>
    <property type="match status" value="1"/>
</dbReference>
<dbReference type="PANTHER" id="PTHR45792:SF8">
    <property type="entry name" value="DIACYLGLYCEROL LIPASE-ALPHA"/>
    <property type="match status" value="1"/>
</dbReference>
<dbReference type="AlphaFoldDB" id="A0AAU9JGC6"/>
<dbReference type="Pfam" id="PF01764">
    <property type="entry name" value="Lipase_3"/>
    <property type="match status" value="1"/>
</dbReference>
<keyword evidence="8" id="KW-0106">Calcium</keyword>
<dbReference type="GO" id="GO:0019369">
    <property type="term" value="P:arachidonate metabolic process"/>
    <property type="evidence" value="ECO:0007669"/>
    <property type="project" value="TreeGrafter"/>
</dbReference>
<dbReference type="EC" id="3.1.1.116" evidence="14"/>
<dbReference type="CDD" id="cd00519">
    <property type="entry name" value="Lipase_3"/>
    <property type="match status" value="1"/>
</dbReference>
<evidence type="ECO:0000256" key="1">
    <source>
        <dbReference type="ARBA" id="ARBA00001913"/>
    </source>
</evidence>
<keyword evidence="7" id="KW-0378">Hydrolase</keyword>
<sequence>MEDFKRNRHRIASAGSFVVDEIGFPLVKAAHFSMFKGVYYAGSFVQSAINLIDSVTFECTKPISNEIKSISSKIEKFMHSNISWSYELFIERLNSFDSLLAEEKQEVENYFSSNGVSLYQDSIISSEKMQTIYEISKLIKYNTREFPEMSMISFVKYLLTYISLQGAMRRVNGIFINWINHEEPTIGEMVYFSKYAVAAYGKTVVRILLKRQVGDFFKSLPDREVFRDHCKIEDEDIILCRFGTEKFEPAYIISKDHSKKSLVLTIRGTFSLNDIFTDLTAEFIEYTYVNNATKERIKGLVHFGMLNSAQYLSDSIKTVILEELAKLRDYDLVITGHSLGAGVASLLTLIWMSDENFQNIPTKTFAYGCPSVVSESLNLVLKDRILTCIHGYDFVAELSLTSISNLYEVIKRLKTEEDLGWIDIAKIAHTSNISDSIEIMEIINRVYEGLDENWLQPAGKVYQLYDQKHHAESIRYVYNRPSNLRFLGGFINPGSYKRIQLASRFFKDHWPDTYEKALLGLSRGEIINI</sequence>
<keyword evidence="12" id="KW-0472">Membrane</keyword>
<keyword evidence="10" id="KW-1133">Transmembrane helix</keyword>
<reference evidence="16" key="1">
    <citation type="submission" date="2021-09" db="EMBL/GenBank/DDBJ databases">
        <authorList>
            <consortium name="AG Swart"/>
            <person name="Singh M."/>
            <person name="Singh A."/>
            <person name="Seah K."/>
            <person name="Emmerich C."/>
        </authorList>
    </citation>
    <scope>NUCLEOTIDE SEQUENCE</scope>
    <source>
        <strain evidence="16">ATCC30299</strain>
    </source>
</reference>
<evidence type="ECO:0000256" key="6">
    <source>
        <dbReference type="ARBA" id="ARBA00022723"/>
    </source>
</evidence>
<keyword evidence="17" id="KW-1185">Reference proteome</keyword>
<dbReference type="SUPFAM" id="SSF53474">
    <property type="entry name" value="alpha/beta-Hydrolases"/>
    <property type="match status" value="1"/>
</dbReference>
<name>A0AAU9JGC6_9CILI</name>
<evidence type="ECO:0000256" key="4">
    <source>
        <dbReference type="ARBA" id="ARBA00022553"/>
    </source>
</evidence>
<dbReference type="Proteomes" id="UP001162131">
    <property type="component" value="Unassembled WGS sequence"/>
</dbReference>
<evidence type="ECO:0000256" key="10">
    <source>
        <dbReference type="ARBA" id="ARBA00022989"/>
    </source>
</evidence>
<comment type="subcellular location">
    <subcellularLocation>
        <location evidence="2">Cell membrane</location>
        <topology evidence="2">Multi-pass membrane protein</topology>
    </subcellularLocation>
</comment>
<evidence type="ECO:0000256" key="5">
    <source>
        <dbReference type="ARBA" id="ARBA00022692"/>
    </source>
</evidence>
<evidence type="ECO:0000256" key="13">
    <source>
        <dbReference type="ARBA" id="ARBA00024531"/>
    </source>
</evidence>
<evidence type="ECO:0000256" key="2">
    <source>
        <dbReference type="ARBA" id="ARBA00004651"/>
    </source>
</evidence>